<sequence>MPVRLREKYQQEIVPALMQEFNFTSVM</sequence>
<comment type="caution">
    <text evidence="1">The sequence shown here is derived from an EMBL/GenBank/DDBJ whole genome shotgun (WGS) entry which is preliminary data.</text>
</comment>
<accession>A0A426TYK3</accession>
<gene>
    <name evidence="1" type="primary">rplE</name>
    <name evidence="1" type="ORF">EI684_12130</name>
</gene>
<feature type="non-terminal residue" evidence="1">
    <location>
        <position position="27"/>
    </location>
</feature>
<protein>
    <submittedName>
        <fullName evidence="1">50S ribosomal protein L5</fullName>
    </submittedName>
</protein>
<name>A0A426TYK3_9CHLR</name>
<evidence type="ECO:0000313" key="2">
    <source>
        <dbReference type="Proteomes" id="UP000280307"/>
    </source>
</evidence>
<dbReference type="AlphaFoldDB" id="A0A426TYK3"/>
<dbReference type="EMBL" id="RSAS01000475">
    <property type="protein sequence ID" value="RRR71066.1"/>
    <property type="molecule type" value="Genomic_DNA"/>
</dbReference>
<dbReference type="GO" id="GO:0005840">
    <property type="term" value="C:ribosome"/>
    <property type="evidence" value="ECO:0007669"/>
    <property type="project" value="UniProtKB-KW"/>
</dbReference>
<keyword evidence="1" id="KW-0687">Ribonucleoprotein</keyword>
<keyword evidence="1" id="KW-0689">Ribosomal protein</keyword>
<proteinExistence type="predicted"/>
<evidence type="ECO:0000313" key="1">
    <source>
        <dbReference type="EMBL" id="RRR71066.1"/>
    </source>
</evidence>
<organism evidence="1 2">
    <name type="scientific">Candidatus Viridilinea halotolerans</name>
    <dbReference type="NCBI Taxonomy" id="2491704"/>
    <lineage>
        <taxon>Bacteria</taxon>
        <taxon>Bacillati</taxon>
        <taxon>Chloroflexota</taxon>
        <taxon>Chloroflexia</taxon>
        <taxon>Chloroflexales</taxon>
        <taxon>Chloroflexineae</taxon>
        <taxon>Oscillochloridaceae</taxon>
        <taxon>Candidatus Viridilinea</taxon>
    </lineage>
</organism>
<dbReference type="Proteomes" id="UP000280307">
    <property type="component" value="Unassembled WGS sequence"/>
</dbReference>
<reference evidence="1 2" key="1">
    <citation type="submission" date="2018-12" db="EMBL/GenBank/DDBJ databases">
        <title>Genome Sequence of Candidatus Viridilinea halotolerans isolated from saline sulfide-rich spring.</title>
        <authorList>
            <person name="Grouzdev D.S."/>
            <person name="Burganskaya E.I."/>
            <person name="Krutkina M.S."/>
            <person name="Sukhacheva M.V."/>
            <person name="Gorlenko V.M."/>
        </authorList>
    </citation>
    <scope>NUCLEOTIDE SEQUENCE [LARGE SCALE GENOMIC DNA]</scope>
    <source>
        <strain evidence="1">Chok-6</strain>
    </source>
</reference>